<dbReference type="GO" id="GO:0016787">
    <property type="term" value="F:hydrolase activity"/>
    <property type="evidence" value="ECO:0007669"/>
    <property type="project" value="UniProtKB-KW"/>
</dbReference>
<sequence length="559" mass="60667">MGAQDRAGARDLRRRERPHPHPGRLARAQGPGHAARHLQPEPAGRAADRLDLLHQPLHQLDSPDRLQDRDPQGRQDRPRLLPGPLPDQRESRILRGRLRHRLREGHRHLRRGHPACRPGPVADPVLQGQRHHPRCQPRPDLRLAQGHQDAVLHPHPPDGFGGNRSRGLRELHAVSGNAFHRGASGFSGGTPVSGVYDFAVDREFVPQTDAAATDRVWTPSDALRVIGAHPDKATPPDTATDYTNSGYFLLGLVLEKVTGRPVRDVINDLVRDYGLRDTSFPADATMPDPHARGYGYDHDVRTDVTTRTPPTVWGAAGSLVSTVTDLAAYAPMLAEGRFLKSETLRARTTFTAGSAFGSPMDYGLGIMREGSWIGHDGGVLGYTAMTMYLPERKVSLAVVSNQYSPHYVSLLPLNSQSLWMGLAAKLYPGTIPGLDASATAPTPTLPAPGDLNDRLREALNPAIPPAAKRLRVEGDDKDPDLMTKVAHAYSTLAISVTVDNDNIIGTGMFATTSTTTPHGNLPMLVPFTAVDGAWRLSRGWACQQIAVVDEQSAACSSAQ</sequence>
<feature type="domain" description="Beta-lactamase-related" evidence="4">
    <location>
        <begin position="215"/>
        <end position="405"/>
    </location>
</feature>
<evidence type="ECO:0000259" key="4">
    <source>
        <dbReference type="Pfam" id="PF00144"/>
    </source>
</evidence>
<organism evidence="6 7">
    <name type="scientific">Nocardia terrae</name>
    <dbReference type="NCBI Taxonomy" id="2675851"/>
    <lineage>
        <taxon>Bacteria</taxon>
        <taxon>Bacillati</taxon>
        <taxon>Actinomycetota</taxon>
        <taxon>Actinomycetes</taxon>
        <taxon>Mycobacteriales</taxon>
        <taxon>Nocardiaceae</taxon>
        <taxon>Nocardia</taxon>
    </lineage>
</organism>
<evidence type="ECO:0000256" key="2">
    <source>
        <dbReference type="ARBA" id="ARBA00093774"/>
    </source>
</evidence>
<feature type="domain" description="Low molecular weight antigen MTB12-like C-terminal" evidence="5">
    <location>
        <begin position="445"/>
        <end position="551"/>
    </location>
</feature>
<dbReference type="InterPro" id="IPR050491">
    <property type="entry name" value="AmpC-like"/>
</dbReference>
<gene>
    <name evidence="6" type="ORF">GPX89_03580</name>
</gene>
<dbReference type="PANTHER" id="PTHR46825:SF7">
    <property type="entry name" value="D-ALANYL-D-ALANINE CARBOXYPEPTIDASE"/>
    <property type="match status" value="1"/>
</dbReference>
<protein>
    <submittedName>
        <fullName evidence="6">Serine hydrolase</fullName>
    </submittedName>
</protein>
<name>A0A7K1UPQ6_9NOCA</name>
<feature type="region of interest" description="Disordered" evidence="3">
    <location>
        <begin position="1"/>
        <end position="93"/>
    </location>
</feature>
<evidence type="ECO:0000256" key="1">
    <source>
        <dbReference type="ARBA" id="ARBA00022729"/>
    </source>
</evidence>
<keyword evidence="1" id="KW-0732">Signal</keyword>
<feature type="compositionally biased region" description="Basic residues" evidence="3">
    <location>
        <begin position="15"/>
        <end position="24"/>
    </location>
</feature>
<comment type="caution">
    <text evidence="6">The sequence shown here is derived from an EMBL/GenBank/DDBJ whole genome shotgun (WGS) entry which is preliminary data.</text>
</comment>
<dbReference type="InterPro" id="IPR012338">
    <property type="entry name" value="Beta-lactam/transpept-like"/>
</dbReference>
<dbReference type="EMBL" id="WRPP01000001">
    <property type="protein sequence ID" value="MVU76322.1"/>
    <property type="molecule type" value="Genomic_DNA"/>
</dbReference>
<feature type="compositionally biased region" description="Basic and acidic residues" evidence="3">
    <location>
        <begin position="61"/>
        <end position="79"/>
    </location>
</feature>
<comment type="similarity">
    <text evidence="2">Belongs to the MTB12 family.</text>
</comment>
<dbReference type="InterPro" id="IPR058644">
    <property type="entry name" value="Mtb12-like_C"/>
</dbReference>
<dbReference type="Pfam" id="PF26580">
    <property type="entry name" value="Mtb12_C"/>
    <property type="match status" value="1"/>
</dbReference>
<proteinExistence type="inferred from homology"/>
<accession>A0A7K1UPQ6</accession>
<dbReference type="InterPro" id="IPR001466">
    <property type="entry name" value="Beta-lactam-related"/>
</dbReference>
<evidence type="ECO:0000256" key="3">
    <source>
        <dbReference type="SAM" id="MobiDB-lite"/>
    </source>
</evidence>
<dbReference type="SUPFAM" id="SSF56601">
    <property type="entry name" value="beta-lactamase/transpeptidase-like"/>
    <property type="match status" value="1"/>
</dbReference>
<keyword evidence="7" id="KW-1185">Reference proteome</keyword>
<dbReference type="Gene3D" id="3.40.710.10">
    <property type="entry name" value="DD-peptidase/beta-lactamase superfamily"/>
    <property type="match status" value="1"/>
</dbReference>
<evidence type="ECO:0000259" key="5">
    <source>
        <dbReference type="Pfam" id="PF26580"/>
    </source>
</evidence>
<dbReference type="Pfam" id="PF00144">
    <property type="entry name" value="Beta-lactamase"/>
    <property type="match status" value="1"/>
</dbReference>
<keyword evidence="6" id="KW-0378">Hydrolase</keyword>
<dbReference type="AlphaFoldDB" id="A0A7K1UPQ6"/>
<evidence type="ECO:0000313" key="7">
    <source>
        <dbReference type="Proteomes" id="UP000466794"/>
    </source>
</evidence>
<evidence type="ECO:0000313" key="6">
    <source>
        <dbReference type="EMBL" id="MVU76322.1"/>
    </source>
</evidence>
<dbReference type="PANTHER" id="PTHR46825">
    <property type="entry name" value="D-ALANYL-D-ALANINE-CARBOXYPEPTIDASE/ENDOPEPTIDASE AMPH"/>
    <property type="match status" value="1"/>
</dbReference>
<reference evidence="6 7" key="1">
    <citation type="submission" date="2019-12" db="EMBL/GenBank/DDBJ databases">
        <title>Nocardia sp. nov. ET3-3 isolated from soil.</title>
        <authorList>
            <person name="Kanchanasin P."/>
            <person name="Tanasupawat S."/>
            <person name="Yuki M."/>
            <person name="Kudo T."/>
        </authorList>
    </citation>
    <scope>NUCLEOTIDE SEQUENCE [LARGE SCALE GENOMIC DNA]</scope>
    <source>
        <strain evidence="6 7">ET3-3</strain>
    </source>
</reference>
<dbReference type="Proteomes" id="UP000466794">
    <property type="component" value="Unassembled WGS sequence"/>
</dbReference>